<dbReference type="Proteomes" id="UP000834106">
    <property type="component" value="Chromosome 4"/>
</dbReference>
<evidence type="ECO:0000256" key="1">
    <source>
        <dbReference type="ARBA" id="ARBA00005485"/>
    </source>
</evidence>
<dbReference type="EMBL" id="OU503039">
    <property type="protein sequence ID" value="CAI9760375.1"/>
    <property type="molecule type" value="Genomic_DNA"/>
</dbReference>
<keyword evidence="2 3" id="KW-0175">Coiled coil</keyword>
<evidence type="ECO:0000256" key="3">
    <source>
        <dbReference type="SAM" id="Coils"/>
    </source>
</evidence>
<dbReference type="PANTHER" id="PTHR32054">
    <property type="entry name" value="HEAVY CHAIN, PUTATIVE, EXPRESSED-RELATED-RELATED"/>
    <property type="match status" value="1"/>
</dbReference>
<organism evidence="4 5">
    <name type="scientific">Fraxinus pennsylvanica</name>
    <dbReference type="NCBI Taxonomy" id="56036"/>
    <lineage>
        <taxon>Eukaryota</taxon>
        <taxon>Viridiplantae</taxon>
        <taxon>Streptophyta</taxon>
        <taxon>Embryophyta</taxon>
        <taxon>Tracheophyta</taxon>
        <taxon>Spermatophyta</taxon>
        <taxon>Magnoliopsida</taxon>
        <taxon>eudicotyledons</taxon>
        <taxon>Gunneridae</taxon>
        <taxon>Pentapetalae</taxon>
        <taxon>asterids</taxon>
        <taxon>lamiids</taxon>
        <taxon>Lamiales</taxon>
        <taxon>Oleaceae</taxon>
        <taxon>Oleeae</taxon>
        <taxon>Fraxinus</taxon>
    </lineage>
</organism>
<dbReference type="AlphaFoldDB" id="A0AAD2DQL6"/>
<dbReference type="GO" id="GO:0009903">
    <property type="term" value="P:chloroplast avoidance movement"/>
    <property type="evidence" value="ECO:0007669"/>
    <property type="project" value="TreeGrafter"/>
</dbReference>
<name>A0AAD2DQL6_9LAMI</name>
<evidence type="ECO:0000313" key="4">
    <source>
        <dbReference type="EMBL" id="CAI9760375.1"/>
    </source>
</evidence>
<proteinExistence type="inferred from homology"/>
<keyword evidence="5" id="KW-1185">Reference proteome</keyword>
<dbReference type="Pfam" id="PF05701">
    <property type="entry name" value="WEMBL"/>
    <property type="match status" value="1"/>
</dbReference>
<feature type="coiled-coil region" evidence="3">
    <location>
        <begin position="5"/>
        <end position="60"/>
    </location>
</feature>
<gene>
    <name evidence="4" type="ORF">FPE_LOCUS7805</name>
</gene>
<reference evidence="4" key="1">
    <citation type="submission" date="2023-05" db="EMBL/GenBank/DDBJ databases">
        <authorList>
            <person name="Huff M."/>
        </authorList>
    </citation>
    <scope>NUCLEOTIDE SEQUENCE</scope>
</reference>
<dbReference type="GO" id="GO:0005829">
    <property type="term" value="C:cytosol"/>
    <property type="evidence" value="ECO:0007669"/>
    <property type="project" value="TreeGrafter"/>
</dbReference>
<sequence length="138" mass="15298">MISTIYQLSLESESAKHEVEEMKRNTEELKKEAEVAKIELEAAETKLKVALNEAEEVKAADARALNSLLSEKINDARSPTSEPGAQIPISRVEFKSSSRKVEESEKLTEMKVAAAIAQVEAVRESEVEALQKLENSQK</sequence>
<comment type="similarity">
    <text evidence="1">Belongs to the WEB family.</text>
</comment>
<dbReference type="InterPro" id="IPR008545">
    <property type="entry name" value="Web"/>
</dbReference>
<protein>
    <submittedName>
        <fullName evidence="4">Uncharacterized protein</fullName>
    </submittedName>
</protein>
<accession>A0AAD2DQL6</accession>
<evidence type="ECO:0000313" key="5">
    <source>
        <dbReference type="Proteomes" id="UP000834106"/>
    </source>
</evidence>
<evidence type="ECO:0000256" key="2">
    <source>
        <dbReference type="ARBA" id="ARBA00023054"/>
    </source>
</evidence>
<dbReference type="GO" id="GO:0009904">
    <property type="term" value="P:chloroplast accumulation movement"/>
    <property type="evidence" value="ECO:0007669"/>
    <property type="project" value="TreeGrafter"/>
</dbReference>
<dbReference type="PANTHER" id="PTHR32054:SF3">
    <property type="entry name" value="HEAVY CHAIN, PUTATIVE, EXPRESSED-RELATED"/>
    <property type="match status" value="1"/>
</dbReference>